<protein>
    <submittedName>
        <fullName evidence="2">Uncharacterized protein</fullName>
    </submittedName>
</protein>
<evidence type="ECO:0000313" key="2">
    <source>
        <dbReference type="EMBL" id="JAA66633.1"/>
    </source>
</evidence>
<accession>A0A0K8R711</accession>
<evidence type="ECO:0000256" key="1">
    <source>
        <dbReference type="SAM" id="MobiDB-lite"/>
    </source>
</evidence>
<proteinExistence type="evidence at transcript level"/>
<organism evidence="2">
    <name type="scientific">Ixodes ricinus</name>
    <name type="common">Common tick</name>
    <name type="synonym">Acarus ricinus</name>
    <dbReference type="NCBI Taxonomy" id="34613"/>
    <lineage>
        <taxon>Eukaryota</taxon>
        <taxon>Metazoa</taxon>
        <taxon>Ecdysozoa</taxon>
        <taxon>Arthropoda</taxon>
        <taxon>Chelicerata</taxon>
        <taxon>Arachnida</taxon>
        <taxon>Acari</taxon>
        <taxon>Parasitiformes</taxon>
        <taxon>Ixodida</taxon>
        <taxon>Ixodoidea</taxon>
        <taxon>Ixodidae</taxon>
        <taxon>Ixodinae</taxon>
        <taxon>Ixodes</taxon>
    </lineage>
</organism>
<feature type="region of interest" description="Disordered" evidence="1">
    <location>
        <begin position="58"/>
        <end position="81"/>
    </location>
</feature>
<name>A0A0K8R711_IXORI</name>
<dbReference type="EMBL" id="GADI01007175">
    <property type="protein sequence ID" value="JAA66633.1"/>
    <property type="molecule type" value="mRNA"/>
</dbReference>
<reference evidence="2" key="1">
    <citation type="submission" date="2012-12" db="EMBL/GenBank/DDBJ databases">
        <title>Identification and characterization of a phenylalanine ammonia-lyase gene family in Isatis indigotica Fort.</title>
        <authorList>
            <person name="Liu Q."/>
            <person name="Chen J."/>
            <person name="Zhou X."/>
            <person name="Di P."/>
            <person name="Xiao Y."/>
            <person name="Xuan H."/>
            <person name="Zhang L."/>
            <person name="Chen W."/>
        </authorList>
    </citation>
    <scope>NUCLEOTIDE SEQUENCE</scope>
    <source>
        <tissue evidence="2">Salivary gland</tissue>
    </source>
</reference>
<sequence>MSVCVLASGDRWNHVYLKTDSKQFMQAGFKDLVRFYLFFFLFKGLLYSHVCNTLCSDSPEKNESVSRQSFKRRSATPVLEN</sequence>
<dbReference type="AlphaFoldDB" id="A0A0K8R711"/>